<dbReference type="NCBIfam" id="TIGR03568">
    <property type="entry name" value="NeuC_NnaA"/>
    <property type="match status" value="1"/>
</dbReference>
<protein>
    <submittedName>
        <fullName evidence="2">UDP-N-acetylglucosamine 2-epimerase</fullName>
        <ecNumber evidence="2">3.2.1.183</ecNumber>
    </submittedName>
</protein>
<dbReference type="GO" id="GO:0016798">
    <property type="term" value="F:hydrolase activity, acting on glycosyl bonds"/>
    <property type="evidence" value="ECO:0007669"/>
    <property type="project" value="UniProtKB-KW"/>
</dbReference>
<keyword evidence="2" id="KW-0378">Hydrolase</keyword>
<dbReference type="PANTHER" id="PTHR43174">
    <property type="entry name" value="UDP-N-ACETYLGLUCOSAMINE 2-EPIMERASE"/>
    <property type="match status" value="1"/>
</dbReference>
<keyword evidence="3" id="KW-1185">Reference proteome</keyword>
<organism evidence="2 3">
    <name type="scientific">Methylomonas aurea</name>
    <dbReference type="NCBI Taxonomy" id="2952224"/>
    <lineage>
        <taxon>Bacteria</taxon>
        <taxon>Pseudomonadati</taxon>
        <taxon>Pseudomonadota</taxon>
        <taxon>Gammaproteobacteria</taxon>
        <taxon>Methylococcales</taxon>
        <taxon>Methylococcaceae</taxon>
        <taxon>Methylomonas</taxon>
    </lineage>
</organism>
<evidence type="ECO:0000313" key="3">
    <source>
        <dbReference type="Proteomes" id="UP001524569"/>
    </source>
</evidence>
<dbReference type="RefSeq" id="WP_256611358.1">
    <property type="nucleotide sequence ID" value="NZ_JANIBM010000015.1"/>
</dbReference>
<dbReference type="Gene3D" id="3.40.50.2000">
    <property type="entry name" value="Glycogen Phosphorylase B"/>
    <property type="match status" value="2"/>
</dbReference>
<comment type="caution">
    <text evidence="2">The sequence shown here is derived from an EMBL/GenBank/DDBJ whole genome shotgun (WGS) entry which is preliminary data.</text>
</comment>
<dbReference type="EC" id="3.2.1.183" evidence="2"/>
<dbReference type="InterPro" id="IPR020004">
    <property type="entry name" value="UDP-GlcNAc_Epase"/>
</dbReference>
<reference evidence="2 3" key="1">
    <citation type="submission" date="2022-07" db="EMBL/GenBank/DDBJ databases">
        <title>Methylomonas rivi sp. nov., Methylomonas rosea sp. nov., Methylomonas aureus sp. nov. and Methylomonas subterranea sp. nov., four novel methanotrophs isolated from a freshwater creek and the deep terrestrial subsurface.</title>
        <authorList>
            <person name="Abin C."/>
            <person name="Sankaranarayanan K."/>
            <person name="Garner C."/>
            <person name="Sindelar R."/>
            <person name="Kotary K."/>
            <person name="Garner R."/>
            <person name="Barclay S."/>
            <person name="Lawson P."/>
            <person name="Krumholz L."/>
        </authorList>
    </citation>
    <scope>NUCLEOTIDE SEQUENCE [LARGE SCALE GENOMIC DNA]</scope>
    <source>
        <strain evidence="2 3">SURF-1</strain>
    </source>
</reference>
<feature type="domain" description="UDP-N-acetylglucosamine 2-epimerase" evidence="1">
    <location>
        <begin position="25"/>
        <end position="372"/>
    </location>
</feature>
<name>A0ABT1UKX3_9GAMM</name>
<evidence type="ECO:0000313" key="2">
    <source>
        <dbReference type="EMBL" id="MCQ8182076.1"/>
    </source>
</evidence>
<dbReference type="CDD" id="cd03786">
    <property type="entry name" value="GTB_UDP-GlcNAc_2-Epimerase"/>
    <property type="match status" value="1"/>
</dbReference>
<keyword evidence="2" id="KW-0326">Glycosidase</keyword>
<dbReference type="InterPro" id="IPR003331">
    <property type="entry name" value="UDP_GlcNAc_Epimerase_2_dom"/>
</dbReference>
<dbReference type="Pfam" id="PF02350">
    <property type="entry name" value="Epimerase_2"/>
    <property type="match status" value="1"/>
</dbReference>
<accession>A0ABT1UKX3</accession>
<sequence length="391" mass="42414">MTTPRRICVVTGSRAEYGLLYWLLQEIQADPDLELQLVVTGMHLSPEFGLTWQQITADGFNIDRKVEMLLSSDTPVGISKAMGLGLIGFVDALAELGPDIVVVLGDRFEIFAAAQAAMNLRIPIAHIHGGELSEGAIDDAIRHALTKLSHLHFTAAEVYRQRVIQLGEQPERVFNVGAPGLDNIARLPLLHRAELEAAIGFKLATRNLLVTFHPVTLEDASAAEQFKQLLQALDAYPEVHVIFTYSNADADGRIIAELIEGYRERWPQRVAAFVSLGSLRYLSVMRLVDAVVGNSSSGLLEAPAFKVPTVNIGDRQRGRLCAASVLNCPPQAEAIVAALAQIWSGALAPVLANLQHPYGSGGAAAAIKQVLKHTDLGPLLKKRFHDLATRP</sequence>
<dbReference type="EMBL" id="JANIBM010000015">
    <property type="protein sequence ID" value="MCQ8182076.1"/>
    <property type="molecule type" value="Genomic_DNA"/>
</dbReference>
<dbReference type="PANTHER" id="PTHR43174:SF3">
    <property type="entry name" value="UDP-N-ACETYLGLUCOSAMINE 2-EPIMERASE"/>
    <property type="match status" value="1"/>
</dbReference>
<gene>
    <name evidence="2" type="primary">neuC</name>
    <name evidence="2" type="ORF">NP603_13225</name>
</gene>
<dbReference type="SUPFAM" id="SSF53756">
    <property type="entry name" value="UDP-Glycosyltransferase/glycogen phosphorylase"/>
    <property type="match status" value="1"/>
</dbReference>
<evidence type="ECO:0000259" key="1">
    <source>
        <dbReference type="Pfam" id="PF02350"/>
    </source>
</evidence>
<dbReference type="Proteomes" id="UP001524569">
    <property type="component" value="Unassembled WGS sequence"/>
</dbReference>
<dbReference type="InterPro" id="IPR029767">
    <property type="entry name" value="WecB-like"/>
</dbReference>
<proteinExistence type="predicted"/>